<feature type="chain" id="PRO_5045774843" evidence="6">
    <location>
        <begin position="26"/>
        <end position="159"/>
    </location>
</feature>
<evidence type="ECO:0000256" key="1">
    <source>
        <dbReference type="ARBA" id="ARBA00004651"/>
    </source>
</evidence>
<proteinExistence type="predicted"/>
<evidence type="ECO:0000256" key="6">
    <source>
        <dbReference type="SAM" id="SignalP"/>
    </source>
</evidence>
<accession>A0ABX0M0R8</accession>
<dbReference type="Gene3D" id="3.30.450.20">
    <property type="entry name" value="PAS domain"/>
    <property type="match status" value="1"/>
</dbReference>
<evidence type="ECO:0000256" key="2">
    <source>
        <dbReference type="ARBA" id="ARBA00022475"/>
    </source>
</evidence>
<dbReference type="GO" id="GO:0016301">
    <property type="term" value="F:kinase activity"/>
    <property type="evidence" value="ECO:0007669"/>
    <property type="project" value="UniProtKB-KW"/>
</dbReference>
<keyword evidence="8" id="KW-0808">Transferase</keyword>
<keyword evidence="6" id="KW-0732">Signal</keyword>
<organism evidence="8 9">
    <name type="scientific">Massilia rubra</name>
    <dbReference type="NCBI Taxonomy" id="2607910"/>
    <lineage>
        <taxon>Bacteria</taxon>
        <taxon>Pseudomonadati</taxon>
        <taxon>Pseudomonadota</taxon>
        <taxon>Betaproteobacteria</taxon>
        <taxon>Burkholderiales</taxon>
        <taxon>Oxalobacteraceae</taxon>
        <taxon>Telluria group</taxon>
        <taxon>Massilia</taxon>
    </lineage>
</organism>
<sequence length="159" mass="17065">MNKLVKWLAIAGMATLMAAAGAAQAAERGTSEEAVALVKKAIAYYQANGMDKTASEINGKTGMFESKDLYLFVAPVAPGPVTAHGANAKLVGKELGELRDVDGVYFTRRFREVAAKDGKGWVEYKWPNAKSGALESKSTYIERVDDVYFACGVYKAGKS</sequence>
<keyword evidence="9" id="KW-1185">Reference proteome</keyword>
<feature type="domain" description="Single Cache" evidence="7">
    <location>
        <begin position="29"/>
        <end position="145"/>
    </location>
</feature>
<protein>
    <submittedName>
        <fullName evidence="8">Histidine kinase</fullName>
    </submittedName>
</protein>
<evidence type="ECO:0000256" key="5">
    <source>
        <dbReference type="ARBA" id="ARBA00023136"/>
    </source>
</evidence>
<evidence type="ECO:0000256" key="4">
    <source>
        <dbReference type="ARBA" id="ARBA00022989"/>
    </source>
</evidence>
<dbReference type="Proteomes" id="UP000785613">
    <property type="component" value="Unassembled WGS sequence"/>
</dbReference>
<dbReference type="EMBL" id="VUYU01000040">
    <property type="protein sequence ID" value="NHZ38145.1"/>
    <property type="molecule type" value="Genomic_DNA"/>
</dbReference>
<keyword evidence="4" id="KW-1133">Transmembrane helix</keyword>
<reference evidence="8 9" key="1">
    <citation type="submission" date="2019-09" db="EMBL/GenBank/DDBJ databases">
        <title>Taxonomy of Antarctic Massilia spp.: description of Massilia rubra sp. nov., Massilia aquatica sp. nov., Massilia mucilaginosa sp. nov., Massilia frigida sp. nov. isolated from streams, lakes and regoliths.</title>
        <authorList>
            <person name="Holochova P."/>
            <person name="Sedlacek I."/>
            <person name="Kralova S."/>
            <person name="Maslanova I."/>
            <person name="Busse H.-J."/>
            <person name="Stankova E."/>
            <person name="Vrbovska V."/>
            <person name="Kovarovic V."/>
            <person name="Bartak M."/>
            <person name="Svec P."/>
            <person name="Pantucek R."/>
        </authorList>
    </citation>
    <scope>NUCLEOTIDE SEQUENCE [LARGE SCALE GENOMIC DNA]</scope>
    <source>
        <strain evidence="8 9">CCM 8692</strain>
    </source>
</reference>
<comment type="caution">
    <text evidence="8">The sequence shown here is derived from an EMBL/GenBank/DDBJ whole genome shotgun (WGS) entry which is preliminary data.</text>
</comment>
<evidence type="ECO:0000256" key="3">
    <source>
        <dbReference type="ARBA" id="ARBA00022692"/>
    </source>
</evidence>
<evidence type="ECO:0000259" key="7">
    <source>
        <dbReference type="Pfam" id="PF17200"/>
    </source>
</evidence>
<evidence type="ECO:0000313" key="8">
    <source>
        <dbReference type="EMBL" id="NHZ38145.1"/>
    </source>
</evidence>
<dbReference type="RefSeq" id="WP_167232425.1">
    <property type="nucleotide sequence ID" value="NZ_VUYU01000040.1"/>
</dbReference>
<dbReference type="Pfam" id="PF17200">
    <property type="entry name" value="sCache_2"/>
    <property type="match status" value="1"/>
</dbReference>
<comment type="subcellular location">
    <subcellularLocation>
        <location evidence="1">Cell membrane</location>
        <topology evidence="1">Multi-pass membrane protein</topology>
    </subcellularLocation>
</comment>
<keyword evidence="2" id="KW-1003">Cell membrane</keyword>
<keyword evidence="3" id="KW-0812">Transmembrane</keyword>
<gene>
    <name evidence="8" type="ORF">F0185_31835</name>
</gene>
<dbReference type="InterPro" id="IPR033480">
    <property type="entry name" value="sCache_2"/>
</dbReference>
<keyword evidence="8" id="KW-0418">Kinase</keyword>
<name>A0ABX0M0R8_9BURK</name>
<feature type="signal peptide" evidence="6">
    <location>
        <begin position="1"/>
        <end position="25"/>
    </location>
</feature>
<keyword evidence="5" id="KW-0472">Membrane</keyword>
<evidence type="ECO:0000313" key="9">
    <source>
        <dbReference type="Proteomes" id="UP000785613"/>
    </source>
</evidence>